<dbReference type="AlphaFoldDB" id="X1CPL9"/>
<organism evidence="1">
    <name type="scientific">marine sediment metagenome</name>
    <dbReference type="NCBI Taxonomy" id="412755"/>
    <lineage>
        <taxon>unclassified sequences</taxon>
        <taxon>metagenomes</taxon>
        <taxon>ecological metagenomes</taxon>
    </lineage>
</organism>
<evidence type="ECO:0000313" key="1">
    <source>
        <dbReference type="EMBL" id="GAH09742.1"/>
    </source>
</evidence>
<name>X1CPL9_9ZZZZ</name>
<feature type="non-terminal residue" evidence="1">
    <location>
        <position position="1"/>
    </location>
</feature>
<gene>
    <name evidence="1" type="ORF">S01H4_64360</name>
</gene>
<dbReference type="EMBL" id="BART01039004">
    <property type="protein sequence ID" value="GAH09742.1"/>
    <property type="molecule type" value="Genomic_DNA"/>
</dbReference>
<protein>
    <submittedName>
        <fullName evidence="1">Uncharacterized protein</fullName>
    </submittedName>
</protein>
<proteinExistence type="predicted"/>
<accession>X1CPL9</accession>
<reference evidence="1" key="1">
    <citation type="journal article" date="2014" name="Front. Microbiol.">
        <title>High frequency of phylogenetically diverse reductive dehalogenase-homologous genes in deep subseafloor sedimentary metagenomes.</title>
        <authorList>
            <person name="Kawai M."/>
            <person name="Futagami T."/>
            <person name="Toyoda A."/>
            <person name="Takaki Y."/>
            <person name="Nishi S."/>
            <person name="Hori S."/>
            <person name="Arai W."/>
            <person name="Tsubouchi T."/>
            <person name="Morono Y."/>
            <person name="Uchiyama I."/>
            <person name="Ito T."/>
            <person name="Fujiyama A."/>
            <person name="Inagaki F."/>
            <person name="Takami H."/>
        </authorList>
    </citation>
    <scope>NUCLEOTIDE SEQUENCE</scope>
    <source>
        <strain evidence="1">Expedition CK06-06</strain>
    </source>
</reference>
<comment type="caution">
    <text evidence="1">The sequence shown here is derived from an EMBL/GenBank/DDBJ whole genome shotgun (WGS) entry which is preliminary data.</text>
</comment>
<sequence length="87" mass="9839">HTGKGLSVLSGRDLFSYKRDLFKDDDNANDVVVKEHPGDLVEEQIKDVAEKVQSDLFLDGNDDDLDDLVYFTHTRIMKDVEGISVEI</sequence>